<name>H1S130_9BURK</name>
<organism evidence="2 3">
    <name type="scientific">Cupriavidus basilensis OR16</name>
    <dbReference type="NCBI Taxonomy" id="1127483"/>
    <lineage>
        <taxon>Bacteria</taxon>
        <taxon>Pseudomonadati</taxon>
        <taxon>Pseudomonadota</taxon>
        <taxon>Betaproteobacteria</taxon>
        <taxon>Burkholderiales</taxon>
        <taxon>Burkholderiaceae</taxon>
        <taxon>Cupriavidus</taxon>
    </lineage>
</organism>
<sequence>MNVVLVESHPLIRIAMLKLLEGIAGIAHVLAIDPGEIPAHRHAGGDIDPDLDLDPDPDPDLETDVDLIIFGMPGDADTGWEWLGKARRLWSAPRLLLLCDAVPLQMPQSGITGGVGGCLPKSASLDVLRTAIRRIANGQSENAGASQLSLFPALPVAAQAPQRTAGSERVAHEAALLGLTQRQYDVLALLSRGNAIKTVGRLLNISVPAVKTHARAMYRHLQVTGREEAAYKARQQGISLAWPVGGVPPLKLAGHRPPVIRQMELI</sequence>
<dbReference type="SUPFAM" id="SSF52172">
    <property type="entry name" value="CheY-like"/>
    <property type="match status" value="1"/>
</dbReference>
<dbReference type="SMART" id="SM00421">
    <property type="entry name" value="HTH_LUXR"/>
    <property type="match status" value="1"/>
</dbReference>
<dbReference type="GO" id="GO:0003677">
    <property type="term" value="F:DNA binding"/>
    <property type="evidence" value="ECO:0007669"/>
    <property type="project" value="InterPro"/>
</dbReference>
<dbReference type="InterPro" id="IPR000792">
    <property type="entry name" value="Tscrpt_reg_LuxR_C"/>
</dbReference>
<dbReference type="AlphaFoldDB" id="H1S130"/>
<dbReference type="GO" id="GO:0006355">
    <property type="term" value="P:regulation of DNA-templated transcription"/>
    <property type="evidence" value="ECO:0007669"/>
    <property type="project" value="InterPro"/>
</dbReference>
<gene>
    <name evidence="2" type="ORF">OR16_07159</name>
</gene>
<dbReference type="PANTHER" id="PTHR45566:SF1">
    <property type="entry name" value="HTH-TYPE TRANSCRIPTIONAL REGULATOR YHJB-RELATED"/>
    <property type="match status" value="1"/>
</dbReference>
<comment type="caution">
    <text evidence="2">The sequence shown here is derived from an EMBL/GenBank/DDBJ whole genome shotgun (WGS) entry which is preliminary data.</text>
</comment>
<dbReference type="Proteomes" id="UP000005808">
    <property type="component" value="Unassembled WGS sequence"/>
</dbReference>
<evidence type="ECO:0000313" key="3">
    <source>
        <dbReference type="Proteomes" id="UP000005808"/>
    </source>
</evidence>
<dbReference type="Gene3D" id="3.40.50.2300">
    <property type="match status" value="1"/>
</dbReference>
<feature type="domain" description="HTH luxR-type" evidence="1">
    <location>
        <begin position="176"/>
        <end position="233"/>
    </location>
</feature>
<reference evidence="2 3" key="1">
    <citation type="journal article" date="2012" name="J. Bacteriol.">
        <title>De Novo Genome Project of Cupriavidus basilensis OR16.</title>
        <authorList>
            <person name="Cserhati M."/>
            <person name="Kriszt B."/>
            <person name="Szoboszlay S."/>
            <person name="Toth A."/>
            <person name="Szabo I."/>
            <person name="Tancsics A."/>
            <person name="Nagy I."/>
            <person name="Horvath B."/>
            <person name="Nagy I."/>
            <person name="Kukolya J."/>
        </authorList>
    </citation>
    <scope>NUCLEOTIDE SEQUENCE [LARGE SCALE GENOMIC DNA]</scope>
    <source>
        <strain evidence="2 3">OR16</strain>
    </source>
</reference>
<accession>H1S130</accession>
<dbReference type="InterPro" id="IPR011006">
    <property type="entry name" value="CheY-like_superfamily"/>
</dbReference>
<dbReference type="PATRIC" id="fig|1127483.3.peg.1433"/>
<dbReference type="EMBL" id="AHJE01000016">
    <property type="protein sequence ID" value="EHP43846.1"/>
    <property type="molecule type" value="Genomic_DNA"/>
</dbReference>
<dbReference type="Pfam" id="PF00196">
    <property type="entry name" value="GerE"/>
    <property type="match status" value="1"/>
</dbReference>
<dbReference type="PANTHER" id="PTHR45566">
    <property type="entry name" value="HTH-TYPE TRANSCRIPTIONAL REGULATOR YHJB-RELATED"/>
    <property type="match status" value="1"/>
</dbReference>
<proteinExistence type="predicted"/>
<evidence type="ECO:0000259" key="1">
    <source>
        <dbReference type="SMART" id="SM00421"/>
    </source>
</evidence>
<dbReference type="SUPFAM" id="SSF46894">
    <property type="entry name" value="C-terminal effector domain of the bipartite response regulators"/>
    <property type="match status" value="1"/>
</dbReference>
<dbReference type="RefSeq" id="WP_006157181.1">
    <property type="nucleotide sequence ID" value="NZ_AHJE01000016.1"/>
</dbReference>
<evidence type="ECO:0000313" key="2">
    <source>
        <dbReference type="EMBL" id="EHP43846.1"/>
    </source>
</evidence>
<dbReference type="OrthoDB" id="8967153at2"/>
<dbReference type="InterPro" id="IPR016032">
    <property type="entry name" value="Sig_transdc_resp-reg_C-effctor"/>
</dbReference>
<dbReference type="InterPro" id="IPR051015">
    <property type="entry name" value="EvgA-like"/>
</dbReference>
<protein>
    <submittedName>
        <fullName evidence="2">LuxR family transcriptional regulator</fullName>
    </submittedName>
</protein>